<evidence type="ECO:0000259" key="5">
    <source>
        <dbReference type="Pfam" id="PF00850"/>
    </source>
</evidence>
<dbReference type="Proteomes" id="UP000053477">
    <property type="component" value="Unassembled WGS sequence"/>
</dbReference>
<dbReference type="InterPro" id="IPR000286">
    <property type="entry name" value="HDACs"/>
</dbReference>
<dbReference type="InterPro" id="IPR023696">
    <property type="entry name" value="Ureohydrolase_dom_sf"/>
</dbReference>
<dbReference type="EMBL" id="KQ085915">
    <property type="protein sequence ID" value="KLO16512.1"/>
    <property type="molecule type" value="Genomic_DNA"/>
</dbReference>
<evidence type="ECO:0000256" key="3">
    <source>
        <dbReference type="ARBA" id="ARBA00022801"/>
    </source>
</evidence>
<reference evidence="6 7" key="1">
    <citation type="submission" date="2015-04" db="EMBL/GenBank/DDBJ databases">
        <title>Complete genome sequence of Schizopora paradoxa KUC8140, a cosmopolitan wood degrader in East Asia.</title>
        <authorList>
            <consortium name="DOE Joint Genome Institute"/>
            <person name="Min B."/>
            <person name="Park H."/>
            <person name="Jang Y."/>
            <person name="Kim J.-J."/>
            <person name="Kim K.H."/>
            <person name="Pangilinan J."/>
            <person name="Lipzen A."/>
            <person name="Riley R."/>
            <person name="Grigoriev I.V."/>
            <person name="Spatafora J.W."/>
            <person name="Choi I.-G."/>
        </authorList>
    </citation>
    <scope>NUCLEOTIDE SEQUENCE [LARGE SCALE GENOMIC DNA]</scope>
    <source>
        <strain evidence="6 7">KUC8140</strain>
    </source>
</reference>
<dbReference type="GO" id="GO:0040029">
    <property type="term" value="P:epigenetic regulation of gene expression"/>
    <property type="evidence" value="ECO:0007669"/>
    <property type="project" value="TreeGrafter"/>
</dbReference>
<dbReference type="Gene3D" id="3.40.800.20">
    <property type="entry name" value="Histone deacetylase domain"/>
    <property type="match status" value="1"/>
</dbReference>
<dbReference type="SUPFAM" id="SSF52768">
    <property type="entry name" value="Arginase/deacetylase"/>
    <property type="match status" value="1"/>
</dbReference>
<evidence type="ECO:0000256" key="4">
    <source>
        <dbReference type="ARBA" id="ARBA00022853"/>
    </source>
</evidence>
<dbReference type="InterPro" id="IPR023801">
    <property type="entry name" value="His_deacetylse_dom"/>
</dbReference>
<organism evidence="6 7">
    <name type="scientific">Schizopora paradoxa</name>
    <dbReference type="NCBI Taxonomy" id="27342"/>
    <lineage>
        <taxon>Eukaryota</taxon>
        <taxon>Fungi</taxon>
        <taxon>Dikarya</taxon>
        <taxon>Basidiomycota</taxon>
        <taxon>Agaricomycotina</taxon>
        <taxon>Agaricomycetes</taxon>
        <taxon>Hymenochaetales</taxon>
        <taxon>Schizoporaceae</taxon>
        <taxon>Schizopora</taxon>
    </lineage>
</organism>
<evidence type="ECO:0000256" key="1">
    <source>
        <dbReference type="ARBA" id="ARBA00006457"/>
    </source>
</evidence>
<dbReference type="GO" id="GO:0000118">
    <property type="term" value="C:histone deacetylase complex"/>
    <property type="evidence" value="ECO:0007669"/>
    <property type="project" value="UniProtKB-ARBA"/>
</dbReference>
<dbReference type="PRINTS" id="PR01271">
    <property type="entry name" value="HISDACETLASE"/>
</dbReference>
<accession>A0A0H2RY22</accession>
<evidence type="ECO:0000313" key="7">
    <source>
        <dbReference type="Proteomes" id="UP000053477"/>
    </source>
</evidence>
<evidence type="ECO:0000256" key="2">
    <source>
        <dbReference type="ARBA" id="ARBA00012111"/>
    </source>
</evidence>
<evidence type="ECO:0000313" key="6">
    <source>
        <dbReference type="EMBL" id="KLO16512.1"/>
    </source>
</evidence>
<keyword evidence="4" id="KW-0156">Chromatin regulator</keyword>
<dbReference type="STRING" id="27342.A0A0H2RY22"/>
<name>A0A0H2RY22_9AGAM</name>
<protein>
    <recommendedName>
        <fullName evidence="2">histone deacetylase</fullName>
        <ecNumber evidence="2">3.5.1.98</ecNumber>
    </recommendedName>
</protein>
<gene>
    <name evidence="6" type="ORF">SCHPADRAFT_901470</name>
</gene>
<dbReference type="EC" id="3.5.1.98" evidence="2"/>
<dbReference type="InterPro" id="IPR003084">
    <property type="entry name" value="HDAC_I/II"/>
</dbReference>
<sequence length="407" mass="45023">MSETATSSEPRIAYVVSQELVKISSLLPSNKNRSFLVHSLINKLNLLSNSTSPQELHKINIISPRRATKDELCLYHDEEYLDFVLDESHCQSATSDFGIEDDCPPFSGLHNYIPLVAGATIAAVDQLVKNLANVAICWDGGRHHAQKTHASGFCYVADCILAILAFKKAPIPAPMGAQRKSRIMYLDLDLHFSDAVTQCFYNASQSRSMPQVLTLSVHYDSPGFFPPSLYSGFPDPKSENFDPLSLSLPLQRGASASTYTRIWHIIEDVQGAFDPDFVIVQCGVDGLAGDPCGMFNWSIDNREGDMAWCIDQVVNKWNRRTLLLGGGGYNSPNAARAWAHLTSVTRGRRIPEDTPVPDHSAFPLYSPSFTLDIPKGNMIDENTNDYLKTLTDTYSGIVKQIQEIMSA</sequence>
<comment type="similarity">
    <text evidence="1">Belongs to the histone deacetylase family. HD type 1 subfamily.</text>
</comment>
<dbReference type="AlphaFoldDB" id="A0A0H2RY22"/>
<dbReference type="PANTHER" id="PTHR10625">
    <property type="entry name" value="HISTONE DEACETYLASE HDAC1-RELATED"/>
    <property type="match status" value="1"/>
</dbReference>
<dbReference type="Pfam" id="PF00850">
    <property type="entry name" value="Hist_deacetyl"/>
    <property type="match status" value="1"/>
</dbReference>
<dbReference type="OrthoDB" id="73273at2759"/>
<dbReference type="PANTHER" id="PTHR10625:SF10">
    <property type="entry name" value="HISTONE DEACETYLASE HDAC1"/>
    <property type="match status" value="1"/>
</dbReference>
<feature type="domain" description="Histone deacetylase" evidence="5">
    <location>
        <begin position="39"/>
        <end position="343"/>
    </location>
</feature>
<proteinExistence type="inferred from homology"/>
<keyword evidence="3" id="KW-0378">Hydrolase</keyword>
<keyword evidence="7" id="KW-1185">Reference proteome</keyword>
<dbReference type="PRINTS" id="PR01270">
    <property type="entry name" value="HDASUPER"/>
</dbReference>
<dbReference type="GO" id="GO:0141221">
    <property type="term" value="F:histone deacetylase activity, hydrolytic mechanism"/>
    <property type="evidence" value="ECO:0007669"/>
    <property type="project" value="UniProtKB-EC"/>
</dbReference>
<dbReference type="InParanoid" id="A0A0H2RY22"/>
<dbReference type="InterPro" id="IPR037138">
    <property type="entry name" value="His_deacetylse_dom_sf"/>
</dbReference>